<name>A0LP47_SYNFM</name>
<dbReference type="eggNOG" id="ENOG5032T1D">
    <property type="taxonomic scope" value="Bacteria"/>
</dbReference>
<dbReference type="HOGENOM" id="CLU_137857_1_0_7"/>
<evidence type="ECO:0000313" key="2">
    <source>
        <dbReference type="EMBL" id="ABK19199.1"/>
    </source>
</evidence>
<feature type="transmembrane region" description="Helical" evidence="1">
    <location>
        <begin position="75"/>
        <end position="94"/>
    </location>
</feature>
<dbReference type="InParanoid" id="A0LP47"/>
<proteinExistence type="predicted"/>
<feature type="transmembrane region" description="Helical" evidence="1">
    <location>
        <begin position="12"/>
        <end position="32"/>
    </location>
</feature>
<dbReference type="RefSeq" id="WP_011700324.1">
    <property type="nucleotide sequence ID" value="NC_008554.1"/>
</dbReference>
<evidence type="ECO:0000313" key="3">
    <source>
        <dbReference type="Proteomes" id="UP000001784"/>
    </source>
</evidence>
<reference evidence="2 3" key="1">
    <citation type="submission" date="2006-10" db="EMBL/GenBank/DDBJ databases">
        <title>Complete sequence of Syntrophobacter fumaroxidans MPOB.</title>
        <authorList>
            <consortium name="US DOE Joint Genome Institute"/>
            <person name="Copeland A."/>
            <person name="Lucas S."/>
            <person name="Lapidus A."/>
            <person name="Barry K."/>
            <person name="Detter J.C."/>
            <person name="Glavina del Rio T."/>
            <person name="Hammon N."/>
            <person name="Israni S."/>
            <person name="Pitluck S."/>
            <person name="Goltsman E.G."/>
            <person name="Martinez M."/>
            <person name="Schmutz J."/>
            <person name="Larimer F."/>
            <person name="Land M."/>
            <person name="Hauser L."/>
            <person name="Kyrpides N."/>
            <person name="Kim E."/>
            <person name="Boone D.R."/>
            <person name="Brockman F."/>
            <person name="Culley D."/>
            <person name="Ferry J."/>
            <person name="Gunsalus R."/>
            <person name="McInerney M.J."/>
            <person name="Morrison M."/>
            <person name="Plugge C."/>
            <person name="Rohlin L."/>
            <person name="Scholten J."/>
            <person name="Sieber J."/>
            <person name="Stams A.J.M."/>
            <person name="Worm P."/>
            <person name="Henstra A.M."/>
            <person name="Richardson P."/>
        </authorList>
    </citation>
    <scope>NUCLEOTIDE SEQUENCE [LARGE SCALE GENOMIC DNA]</scope>
    <source>
        <strain evidence="3">DSM 10017 / MPOB</strain>
    </source>
</reference>
<feature type="transmembrane region" description="Helical" evidence="1">
    <location>
        <begin position="44"/>
        <end position="69"/>
    </location>
</feature>
<gene>
    <name evidence="2" type="ordered locus">Sfum_3529</name>
</gene>
<protein>
    <submittedName>
        <fullName evidence="2">Uncharacterized protein</fullName>
    </submittedName>
</protein>
<keyword evidence="1" id="KW-0472">Membrane</keyword>
<accession>A0LP47</accession>
<keyword evidence="1" id="KW-1133">Transmembrane helix</keyword>
<feature type="transmembrane region" description="Helical" evidence="1">
    <location>
        <begin position="106"/>
        <end position="126"/>
    </location>
</feature>
<keyword evidence="3" id="KW-1185">Reference proteome</keyword>
<sequence length="133" mass="14117">MRGAGGTEGGIGRFFIGLIMMVAGGYLFLHNIHVSVGFGLGYQYFSFWGVGITSGMVLVPFIFGVGLIFYDRSSLIGWLLAGASLVMLGFGVIAQTRFHLQNMSAFDLLTILVLLVGGIGLFAGSLRSSKSVL</sequence>
<dbReference type="OrthoDB" id="5421573at2"/>
<organism evidence="2 3">
    <name type="scientific">Syntrophobacter fumaroxidans (strain DSM 10017 / MPOB)</name>
    <dbReference type="NCBI Taxonomy" id="335543"/>
    <lineage>
        <taxon>Bacteria</taxon>
        <taxon>Pseudomonadati</taxon>
        <taxon>Thermodesulfobacteriota</taxon>
        <taxon>Syntrophobacteria</taxon>
        <taxon>Syntrophobacterales</taxon>
        <taxon>Syntrophobacteraceae</taxon>
        <taxon>Syntrophobacter</taxon>
    </lineage>
</organism>
<dbReference type="EMBL" id="CP000478">
    <property type="protein sequence ID" value="ABK19199.1"/>
    <property type="molecule type" value="Genomic_DNA"/>
</dbReference>
<dbReference type="AlphaFoldDB" id="A0LP47"/>
<evidence type="ECO:0000256" key="1">
    <source>
        <dbReference type="SAM" id="Phobius"/>
    </source>
</evidence>
<dbReference type="KEGG" id="sfu:Sfum_3529"/>
<dbReference type="Proteomes" id="UP000001784">
    <property type="component" value="Chromosome"/>
</dbReference>
<keyword evidence="1" id="KW-0812">Transmembrane</keyword>